<evidence type="ECO:0000256" key="2">
    <source>
        <dbReference type="ARBA" id="ARBA00022670"/>
    </source>
</evidence>
<feature type="region of interest" description="Disordered" evidence="5">
    <location>
        <begin position="398"/>
        <end position="425"/>
    </location>
</feature>
<dbReference type="InterPro" id="IPR000064">
    <property type="entry name" value="NLP_P60_dom"/>
</dbReference>
<accession>A0ABM9LES9</accession>
<dbReference type="PANTHER" id="PTHR47359:SF3">
    <property type="entry name" value="NLP_P60 DOMAIN-CONTAINING PROTEIN-RELATED"/>
    <property type="match status" value="1"/>
</dbReference>
<gene>
    <name evidence="7" type="ORF">MU0083_001755</name>
</gene>
<evidence type="ECO:0000256" key="3">
    <source>
        <dbReference type="ARBA" id="ARBA00022801"/>
    </source>
</evidence>
<feature type="compositionally biased region" description="Pro residues" evidence="5">
    <location>
        <begin position="181"/>
        <end position="199"/>
    </location>
</feature>
<dbReference type="Gene3D" id="3.90.1720.10">
    <property type="entry name" value="endopeptidase domain like (from Nostoc punctiforme)"/>
    <property type="match status" value="1"/>
</dbReference>
<reference evidence="7 8" key="1">
    <citation type="submission" date="2023-08" db="EMBL/GenBank/DDBJ databases">
        <authorList>
            <person name="Folkvardsen B D."/>
            <person name="Norman A."/>
        </authorList>
    </citation>
    <scope>NUCLEOTIDE SEQUENCE [LARGE SCALE GENOMIC DNA]</scope>
    <source>
        <strain evidence="7 8">Mu0083</strain>
    </source>
</reference>
<dbReference type="InterPro" id="IPR038765">
    <property type="entry name" value="Papain-like_cys_pep_sf"/>
</dbReference>
<evidence type="ECO:0000256" key="1">
    <source>
        <dbReference type="ARBA" id="ARBA00007074"/>
    </source>
</evidence>
<dbReference type="EMBL" id="OY726394">
    <property type="protein sequence ID" value="CAJ1497753.1"/>
    <property type="molecule type" value="Genomic_DNA"/>
</dbReference>
<keyword evidence="3" id="KW-0378">Hydrolase</keyword>
<evidence type="ECO:0000256" key="4">
    <source>
        <dbReference type="ARBA" id="ARBA00022807"/>
    </source>
</evidence>
<evidence type="ECO:0000256" key="5">
    <source>
        <dbReference type="SAM" id="MobiDB-lite"/>
    </source>
</evidence>
<dbReference type="SUPFAM" id="SSF54001">
    <property type="entry name" value="Cysteine proteinases"/>
    <property type="match status" value="1"/>
</dbReference>
<evidence type="ECO:0000313" key="8">
    <source>
        <dbReference type="Proteomes" id="UP001190336"/>
    </source>
</evidence>
<dbReference type="RefSeq" id="WP_308476779.1">
    <property type="nucleotide sequence ID" value="NZ_OY726394.1"/>
</dbReference>
<dbReference type="PROSITE" id="PS51935">
    <property type="entry name" value="NLPC_P60"/>
    <property type="match status" value="1"/>
</dbReference>
<feature type="compositionally biased region" description="Polar residues" evidence="5">
    <location>
        <begin position="398"/>
        <end position="415"/>
    </location>
</feature>
<feature type="domain" description="NlpC/P60" evidence="6">
    <location>
        <begin position="267"/>
        <end position="425"/>
    </location>
</feature>
<sequence length="425" mass="45342">MTITTDGIERWNLTTLDTVFEIATERSARKADFGAALDAAGNGLKDWEGKGGDAFRQELGKHRVDITDQQVEATAIANAFTYARSEVAACKNEWGTVKSIAAGNNWSISPTGQLSGQVTERNRADFDTLQRRLTKLMTEADRTDQDLATAIRAVVGDIKLTPDGRELPQSPTDEQDTDDPVPGPNEKPGDPGYPVPHAPGDPADYPSESGWKSDAQPMVNPPGYPPMPPGEQRDQNWSDYLSGKNADGSMRPAGVPPAAYPRPDSVQDKGLKIVGAAENQQGTRYVWGGGNQNGTTSPGTRDGGLGDRRHDYEHTGFDCSGLSEYAIYQATGYDPGKGTWTQFHNWTTDGAGQVLQTGQTLDASTLKPGDVIYYDGSSGVAGQHVAIYMGNGVSVETSESGTPVHSQAVTPSMSGGSVRVVRPNP</sequence>
<keyword evidence="2" id="KW-0645">Protease</keyword>
<comment type="similarity">
    <text evidence="1">Belongs to the peptidase C40 family.</text>
</comment>
<protein>
    <submittedName>
        <fullName evidence="7">NlpC/P60 family protein</fullName>
    </submittedName>
</protein>
<keyword evidence="4" id="KW-0788">Thiol protease</keyword>
<dbReference type="Proteomes" id="UP001190336">
    <property type="component" value="Chromosome"/>
</dbReference>
<evidence type="ECO:0000259" key="6">
    <source>
        <dbReference type="PROSITE" id="PS51935"/>
    </source>
</evidence>
<feature type="region of interest" description="Disordered" evidence="5">
    <location>
        <begin position="284"/>
        <end position="305"/>
    </location>
</feature>
<evidence type="ECO:0000313" key="7">
    <source>
        <dbReference type="EMBL" id="CAJ1497753.1"/>
    </source>
</evidence>
<proteinExistence type="inferred from homology"/>
<dbReference type="PANTHER" id="PTHR47359">
    <property type="entry name" value="PEPTIDOGLYCAN DL-ENDOPEPTIDASE CWLO"/>
    <property type="match status" value="1"/>
</dbReference>
<feature type="region of interest" description="Disordered" evidence="5">
    <location>
        <begin position="159"/>
        <end position="266"/>
    </location>
</feature>
<feature type="compositionally biased region" description="Pro residues" evidence="5">
    <location>
        <begin position="219"/>
        <end position="229"/>
    </location>
</feature>
<dbReference type="Pfam" id="PF00877">
    <property type="entry name" value="NLPC_P60"/>
    <property type="match status" value="1"/>
</dbReference>
<dbReference type="InterPro" id="IPR051794">
    <property type="entry name" value="PG_Endopeptidase_C40"/>
</dbReference>
<organism evidence="7 8">
    <name type="scientific">[Mycobacterium] kokjensenii</name>
    <dbReference type="NCBI Taxonomy" id="3064287"/>
    <lineage>
        <taxon>Bacteria</taxon>
        <taxon>Bacillati</taxon>
        <taxon>Actinomycetota</taxon>
        <taxon>Actinomycetes</taxon>
        <taxon>Mycobacteriales</taxon>
        <taxon>Mycobacteriaceae</taxon>
        <taxon>Mycolicibacter</taxon>
    </lineage>
</organism>
<name>A0ABM9LES9_9MYCO</name>
<keyword evidence="8" id="KW-1185">Reference proteome</keyword>